<evidence type="ECO:0000313" key="2">
    <source>
        <dbReference type="Proteomes" id="UP000645612"/>
    </source>
</evidence>
<sequence length="84" mass="9336">MNRRKIAFKTIDIPFRQYLFFTPQVEKMKRIDKFYGVAEISAGLALPAREARAGRGVSACTAGPIIVGQNMHAGRLADKQRSVV</sequence>
<gene>
    <name evidence="1" type="ORF">JAO13_22040</name>
</gene>
<protein>
    <submittedName>
        <fullName evidence="1">Uncharacterized protein</fullName>
    </submittedName>
</protein>
<comment type="caution">
    <text evidence="1">The sequence shown here is derived from an EMBL/GenBank/DDBJ whole genome shotgun (WGS) entry which is preliminary data.</text>
</comment>
<name>A0A8I1AWS3_BURCE</name>
<dbReference type="AlphaFoldDB" id="A0A8I1AWS3"/>
<dbReference type="RefSeq" id="WP_124469190.1">
    <property type="nucleotide sequence ID" value="NZ_CADDZZ010000022.1"/>
</dbReference>
<dbReference type="OrthoDB" id="9869744at2"/>
<reference evidence="1" key="1">
    <citation type="submission" date="2020-12" db="EMBL/GenBank/DDBJ databases">
        <title>Burkholderia cepacia complex in Mexico.</title>
        <authorList>
            <person name="Estrada P."/>
        </authorList>
    </citation>
    <scope>NUCLEOTIDE SEQUENCE</scope>
    <source>
        <strain evidence="1">871</strain>
    </source>
</reference>
<dbReference type="Proteomes" id="UP000645612">
    <property type="component" value="Unassembled WGS sequence"/>
</dbReference>
<evidence type="ECO:0000313" key="1">
    <source>
        <dbReference type="EMBL" id="MBH9699123.1"/>
    </source>
</evidence>
<organism evidence="1 2">
    <name type="scientific">Burkholderia cepacia</name>
    <name type="common">Pseudomonas cepacia</name>
    <dbReference type="NCBI Taxonomy" id="292"/>
    <lineage>
        <taxon>Bacteria</taxon>
        <taxon>Pseudomonadati</taxon>
        <taxon>Pseudomonadota</taxon>
        <taxon>Betaproteobacteria</taxon>
        <taxon>Burkholderiales</taxon>
        <taxon>Burkholderiaceae</taxon>
        <taxon>Burkholderia</taxon>
        <taxon>Burkholderia cepacia complex</taxon>
    </lineage>
</organism>
<accession>A0A8I1AWS3</accession>
<dbReference type="EMBL" id="JAEDXG010000021">
    <property type="protein sequence ID" value="MBH9699123.1"/>
    <property type="molecule type" value="Genomic_DNA"/>
</dbReference>
<proteinExistence type="predicted"/>
<dbReference type="GeneID" id="56663068"/>